<evidence type="ECO:0000256" key="1">
    <source>
        <dbReference type="ARBA" id="ARBA00009353"/>
    </source>
</evidence>
<evidence type="ECO:0000313" key="6">
    <source>
        <dbReference type="Proteomes" id="UP000549343"/>
    </source>
</evidence>
<dbReference type="InterPro" id="IPR010099">
    <property type="entry name" value="SDR39U1"/>
</dbReference>
<comment type="similarity">
    <text evidence="1">Belongs to the NAD(P)-dependent epimerase/dehydratase family. SDR39U1 subfamily.</text>
</comment>
<evidence type="ECO:0000313" key="5">
    <source>
        <dbReference type="EMBL" id="MBB4776540.1"/>
    </source>
</evidence>
<dbReference type="EMBL" id="JACHMV010000001">
    <property type="protein sequence ID" value="MBB4776540.1"/>
    <property type="molecule type" value="Genomic_DNA"/>
</dbReference>
<dbReference type="SUPFAM" id="SSF51735">
    <property type="entry name" value="NAD(P)-binding Rossmann-fold domains"/>
    <property type="match status" value="1"/>
</dbReference>
<feature type="domain" description="NAD-dependent epimerase/dehydratase" evidence="2">
    <location>
        <begin position="3"/>
        <end position="212"/>
    </location>
</feature>
<dbReference type="InterPro" id="IPR036291">
    <property type="entry name" value="NAD(P)-bd_dom_sf"/>
</dbReference>
<dbReference type="EMBL" id="BAAAHD010000073">
    <property type="protein sequence ID" value="GAA0592411.1"/>
    <property type="molecule type" value="Genomic_DNA"/>
</dbReference>
<dbReference type="InterPro" id="IPR001509">
    <property type="entry name" value="Epimerase_deHydtase"/>
</dbReference>
<dbReference type="RefSeq" id="WP_184886497.1">
    <property type="nucleotide sequence ID" value="NZ_BAAAHD010000073.1"/>
</dbReference>
<dbReference type="PANTHER" id="PTHR11092:SF0">
    <property type="entry name" value="EPIMERASE FAMILY PROTEIN SDR39U1"/>
    <property type="match status" value="1"/>
</dbReference>
<dbReference type="Pfam" id="PF08338">
    <property type="entry name" value="DUF1731"/>
    <property type="match status" value="1"/>
</dbReference>
<accession>A0A7W7N045</accession>
<reference evidence="5 6" key="3">
    <citation type="submission" date="2020-08" db="EMBL/GenBank/DDBJ databases">
        <title>Sequencing the genomes of 1000 actinobacteria strains.</title>
        <authorList>
            <person name="Klenk H.-P."/>
        </authorList>
    </citation>
    <scope>NUCLEOTIDE SEQUENCE [LARGE SCALE GENOMIC DNA]</scope>
    <source>
        <strain evidence="5 6">DSM 44772</strain>
    </source>
</reference>
<dbReference type="Pfam" id="PF01370">
    <property type="entry name" value="Epimerase"/>
    <property type="match status" value="1"/>
</dbReference>
<sequence>MRVTVTGSSGLIGSALVKSLREDGHEVVRLIRREPSAPDEARWSPADGCVEAAALDGTDAVVHLAGAGIGDRPWTRAYKRKVRDSRVVGTRTIAEAIAAAGRRPAVLVCGSAIGYYGDTGGHEVDEDAPAGEGFLADLVRDWEAAATPAAEAGVRVVHPRTGVILTREGGMLGRTLPLFRLGLGGRLGDGRQWISWISLADQVAALRFLIDREIAGPVNLTAPNPVTNEAYTRALGGVLHRPTRLAVPAFALRAALREFAAEGPLISQRVLPRRLEKAGFRFAHDDVADALAAALSVPSPAL</sequence>
<dbReference type="PANTHER" id="PTHR11092">
    <property type="entry name" value="SUGAR NUCLEOTIDE EPIMERASE RELATED"/>
    <property type="match status" value="1"/>
</dbReference>
<dbReference type="AlphaFoldDB" id="A0A7W7N045"/>
<evidence type="ECO:0000259" key="3">
    <source>
        <dbReference type="Pfam" id="PF08338"/>
    </source>
</evidence>
<comment type="caution">
    <text evidence="5">The sequence shown here is derived from an EMBL/GenBank/DDBJ whole genome shotgun (WGS) entry which is preliminary data.</text>
</comment>
<keyword evidence="7" id="KW-1185">Reference proteome</keyword>
<dbReference type="Proteomes" id="UP000549343">
    <property type="component" value="Unassembled WGS sequence"/>
</dbReference>
<reference evidence="7" key="2">
    <citation type="journal article" date="2019" name="Int. J. Syst. Evol. Microbiol.">
        <title>The Global Catalogue of Microorganisms (GCM) 10K type strain sequencing project: providing services to taxonomists for standard genome sequencing and annotation.</title>
        <authorList>
            <consortium name="The Broad Institute Genomics Platform"/>
            <consortium name="The Broad Institute Genome Sequencing Center for Infectious Disease"/>
            <person name="Wu L."/>
            <person name="Ma J."/>
        </authorList>
    </citation>
    <scope>NUCLEOTIDE SEQUENCE [LARGE SCALE GENOMIC DNA]</scope>
    <source>
        <strain evidence="7">JCM 10667</strain>
    </source>
</reference>
<dbReference type="NCBIfam" id="TIGR01777">
    <property type="entry name" value="yfcH"/>
    <property type="match status" value="1"/>
</dbReference>
<dbReference type="Gene3D" id="3.40.50.720">
    <property type="entry name" value="NAD(P)-binding Rossmann-like Domain"/>
    <property type="match status" value="1"/>
</dbReference>
<reference evidence="4" key="1">
    <citation type="journal article" date="2014" name="Int. J. Syst. Evol. Microbiol.">
        <title>Complete genome of a new Firmicutes species belonging to the dominant human colonic microbiota ('Ruminococcus bicirculans') reveals two chromosomes and a selective capacity to utilize plant glucans.</title>
        <authorList>
            <consortium name="NISC Comparative Sequencing Program"/>
            <person name="Wegmann U."/>
            <person name="Louis P."/>
            <person name="Goesmann A."/>
            <person name="Henrissat B."/>
            <person name="Duncan S.H."/>
            <person name="Flint H.J."/>
        </authorList>
    </citation>
    <scope>NUCLEOTIDE SEQUENCE</scope>
    <source>
        <strain evidence="4">JCM 10667</strain>
    </source>
</reference>
<protein>
    <submittedName>
        <fullName evidence="4">TIGR01777 family oxidoreductase</fullName>
    </submittedName>
    <submittedName>
        <fullName evidence="5">Uncharacterized protein (TIGR01777 family)</fullName>
    </submittedName>
</protein>
<proteinExistence type="inferred from homology"/>
<dbReference type="InterPro" id="IPR013549">
    <property type="entry name" value="DUF1731"/>
</dbReference>
<evidence type="ECO:0000313" key="4">
    <source>
        <dbReference type="EMBL" id="GAA0592411.1"/>
    </source>
</evidence>
<organism evidence="5 6">
    <name type="scientific">Actinomadura livida</name>
    <dbReference type="NCBI Taxonomy" id="79909"/>
    <lineage>
        <taxon>Bacteria</taxon>
        <taxon>Bacillati</taxon>
        <taxon>Actinomycetota</taxon>
        <taxon>Actinomycetes</taxon>
        <taxon>Streptosporangiales</taxon>
        <taxon>Thermomonosporaceae</taxon>
        <taxon>Actinomadura</taxon>
    </lineage>
</organism>
<reference evidence="4" key="4">
    <citation type="submission" date="2023-12" db="EMBL/GenBank/DDBJ databases">
        <authorList>
            <person name="Sun Q."/>
            <person name="Inoue M."/>
        </authorList>
    </citation>
    <scope>NUCLEOTIDE SEQUENCE</scope>
    <source>
        <strain evidence="4">JCM 10667</strain>
    </source>
</reference>
<gene>
    <name evidence="5" type="ORF">F4557_004958</name>
    <name evidence="4" type="ORF">GCM10009546_63510</name>
</gene>
<evidence type="ECO:0000259" key="2">
    <source>
        <dbReference type="Pfam" id="PF01370"/>
    </source>
</evidence>
<feature type="domain" description="DUF1731" evidence="3">
    <location>
        <begin position="247"/>
        <end position="293"/>
    </location>
</feature>
<evidence type="ECO:0000313" key="7">
    <source>
        <dbReference type="Proteomes" id="UP001501427"/>
    </source>
</evidence>
<name>A0A7W7N045_9ACTN</name>
<dbReference type="Proteomes" id="UP001501427">
    <property type="component" value="Unassembled WGS sequence"/>
</dbReference>